<dbReference type="InterPro" id="IPR013783">
    <property type="entry name" value="Ig-like_fold"/>
</dbReference>
<dbReference type="NCBIfam" id="NF033510">
    <property type="entry name" value="Ca_tandemer"/>
    <property type="match status" value="1"/>
</dbReference>
<proteinExistence type="predicted"/>
<reference evidence="2 3" key="1">
    <citation type="submission" date="2018-08" db="EMBL/GenBank/DDBJ databases">
        <title>A genome reference for cultivated species of the human gut microbiota.</title>
        <authorList>
            <person name="Zou Y."/>
            <person name="Xue W."/>
            <person name="Luo G."/>
        </authorList>
    </citation>
    <scope>NUCLEOTIDE SEQUENCE [LARGE SCALE GENOMIC DNA]</scope>
    <source>
        <strain evidence="2 3">AM46-16</strain>
    </source>
</reference>
<dbReference type="Pfam" id="PF09136">
    <property type="entry name" value="Glucodextran_B"/>
    <property type="match status" value="1"/>
</dbReference>
<dbReference type="Proteomes" id="UP000284962">
    <property type="component" value="Unassembled WGS sequence"/>
</dbReference>
<dbReference type="EMBL" id="QSEW01000002">
    <property type="protein sequence ID" value="RHA01627.1"/>
    <property type="molecule type" value="Genomic_DNA"/>
</dbReference>
<comment type="caution">
    <text evidence="2">The sequence shown here is derived from an EMBL/GenBank/DDBJ whole genome shotgun (WGS) entry which is preliminary data.</text>
</comment>
<evidence type="ECO:0000313" key="3">
    <source>
        <dbReference type="Proteomes" id="UP000284962"/>
    </source>
</evidence>
<accession>A0A413QMY5</accession>
<evidence type="ECO:0000259" key="1">
    <source>
        <dbReference type="Pfam" id="PF19077"/>
    </source>
</evidence>
<gene>
    <name evidence="2" type="ORF">DW957_02170</name>
</gene>
<evidence type="ECO:0000313" key="2">
    <source>
        <dbReference type="EMBL" id="RHA01627.1"/>
    </source>
</evidence>
<dbReference type="Gene3D" id="2.60.40.10">
    <property type="entry name" value="Immunoglobulins"/>
    <property type="match status" value="3"/>
</dbReference>
<feature type="domain" description="Bacterial Ig-like" evidence="1">
    <location>
        <begin position="95"/>
        <end position="180"/>
    </location>
</feature>
<organism evidence="2 3">
    <name type="scientific">Dorea formicigenerans</name>
    <dbReference type="NCBI Taxonomy" id="39486"/>
    <lineage>
        <taxon>Bacteria</taxon>
        <taxon>Bacillati</taxon>
        <taxon>Bacillota</taxon>
        <taxon>Clostridia</taxon>
        <taxon>Lachnospirales</taxon>
        <taxon>Lachnospiraceae</taxon>
        <taxon>Dorea</taxon>
    </lineage>
</organism>
<protein>
    <recommendedName>
        <fullName evidence="1">Bacterial Ig-like domain-containing protein</fullName>
    </recommendedName>
</protein>
<dbReference type="InterPro" id="IPR044016">
    <property type="entry name" value="Big_13"/>
</dbReference>
<dbReference type="Pfam" id="PF19077">
    <property type="entry name" value="Big_13"/>
    <property type="match status" value="1"/>
</dbReference>
<name>A0A413QMY5_9FIRM</name>
<sequence>MAVKTVQYVFNGQTYNLTFDASTGKYKATVPAPSKSSYSQDGHKYGGSVIATDDAGNSTTINQSDATFGENLLLRVLEKVAPTLEFTYPTAGAYITNATPAIRFKVTDNDSGVNPDTIVIKVDGAKVTTSFTKTAVTGGYECSYTPGTALADGAHTVSIEASDYDGNAATAKTVTFTIDTIPPTLTLTNPADGLITNKSTLVVSGKTDDVTSKPVTVTVNGASVAVNSDGSFSKEITLTNGSNTITVVAKDKAGKTTTVTRKVTLDTGAPVFKGITLTPNPVDCGKTFIISVEVTD</sequence>
<dbReference type="AlphaFoldDB" id="A0A413QMY5"/>